<protein>
    <submittedName>
        <fullName evidence="2">Uncharacterized protein</fullName>
    </submittedName>
</protein>
<gene>
    <name evidence="2" type="ORF">PAXRUDRAFT_830102</name>
</gene>
<evidence type="ECO:0000313" key="3">
    <source>
        <dbReference type="Proteomes" id="UP000054538"/>
    </source>
</evidence>
<proteinExistence type="predicted"/>
<name>A0A0D0DLP4_9AGAM</name>
<organism evidence="2 3">
    <name type="scientific">Paxillus rubicundulus Ve08.2h10</name>
    <dbReference type="NCBI Taxonomy" id="930991"/>
    <lineage>
        <taxon>Eukaryota</taxon>
        <taxon>Fungi</taxon>
        <taxon>Dikarya</taxon>
        <taxon>Basidiomycota</taxon>
        <taxon>Agaricomycotina</taxon>
        <taxon>Agaricomycetes</taxon>
        <taxon>Agaricomycetidae</taxon>
        <taxon>Boletales</taxon>
        <taxon>Paxilineae</taxon>
        <taxon>Paxillaceae</taxon>
        <taxon>Paxillus</taxon>
    </lineage>
</organism>
<dbReference type="AlphaFoldDB" id="A0A0D0DLP4"/>
<dbReference type="Proteomes" id="UP000054538">
    <property type="component" value="Unassembled WGS sequence"/>
</dbReference>
<reference evidence="2 3" key="1">
    <citation type="submission" date="2014-04" db="EMBL/GenBank/DDBJ databases">
        <authorList>
            <consortium name="DOE Joint Genome Institute"/>
            <person name="Kuo A."/>
            <person name="Kohler A."/>
            <person name="Jargeat P."/>
            <person name="Nagy L.G."/>
            <person name="Floudas D."/>
            <person name="Copeland A."/>
            <person name="Barry K.W."/>
            <person name="Cichocki N."/>
            <person name="Veneault-Fourrey C."/>
            <person name="LaButti K."/>
            <person name="Lindquist E.A."/>
            <person name="Lipzen A."/>
            <person name="Lundell T."/>
            <person name="Morin E."/>
            <person name="Murat C."/>
            <person name="Sun H."/>
            <person name="Tunlid A."/>
            <person name="Henrissat B."/>
            <person name="Grigoriev I.V."/>
            <person name="Hibbett D.S."/>
            <person name="Martin F."/>
            <person name="Nordberg H.P."/>
            <person name="Cantor M.N."/>
            <person name="Hua S.X."/>
        </authorList>
    </citation>
    <scope>NUCLEOTIDE SEQUENCE [LARGE SCALE GENOMIC DNA]</scope>
    <source>
        <strain evidence="2 3">Ve08.2h10</strain>
    </source>
</reference>
<dbReference type="InParanoid" id="A0A0D0DLP4"/>
<accession>A0A0D0DLP4</accession>
<keyword evidence="3" id="KW-1185">Reference proteome</keyword>
<reference evidence="3" key="2">
    <citation type="submission" date="2015-01" db="EMBL/GenBank/DDBJ databases">
        <title>Evolutionary Origins and Diversification of the Mycorrhizal Mutualists.</title>
        <authorList>
            <consortium name="DOE Joint Genome Institute"/>
            <consortium name="Mycorrhizal Genomics Consortium"/>
            <person name="Kohler A."/>
            <person name="Kuo A."/>
            <person name="Nagy L.G."/>
            <person name="Floudas D."/>
            <person name="Copeland A."/>
            <person name="Barry K.W."/>
            <person name="Cichocki N."/>
            <person name="Veneault-Fourrey C."/>
            <person name="LaButti K."/>
            <person name="Lindquist E.A."/>
            <person name="Lipzen A."/>
            <person name="Lundell T."/>
            <person name="Morin E."/>
            <person name="Murat C."/>
            <person name="Riley R."/>
            <person name="Ohm R."/>
            <person name="Sun H."/>
            <person name="Tunlid A."/>
            <person name="Henrissat B."/>
            <person name="Grigoriev I.V."/>
            <person name="Hibbett D.S."/>
            <person name="Martin F."/>
        </authorList>
    </citation>
    <scope>NUCLEOTIDE SEQUENCE [LARGE SCALE GENOMIC DNA]</scope>
    <source>
        <strain evidence="3">Ve08.2h10</strain>
    </source>
</reference>
<dbReference type="HOGENOM" id="CLU_2794689_0_0_1"/>
<evidence type="ECO:0000256" key="1">
    <source>
        <dbReference type="SAM" id="MobiDB-lite"/>
    </source>
</evidence>
<sequence>METRENDKYVRDFLTPPPAHYNERGALERLRGPSKLWDLQRTHIGGADRTPTRVASDCLSPAERSSGV</sequence>
<dbReference type="EMBL" id="KN825296">
    <property type="protein sequence ID" value="KIK92273.1"/>
    <property type="molecule type" value="Genomic_DNA"/>
</dbReference>
<feature type="region of interest" description="Disordered" evidence="1">
    <location>
        <begin position="1"/>
        <end position="21"/>
    </location>
</feature>
<evidence type="ECO:0000313" key="2">
    <source>
        <dbReference type="EMBL" id="KIK92273.1"/>
    </source>
</evidence>
<feature type="region of interest" description="Disordered" evidence="1">
    <location>
        <begin position="41"/>
        <end position="68"/>
    </location>
</feature>
<feature type="compositionally biased region" description="Basic and acidic residues" evidence="1">
    <location>
        <begin position="1"/>
        <end position="11"/>
    </location>
</feature>